<feature type="domain" description="ABC transporter" evidence="8">
    <location>
        <begin position="345"/>
        <end position="553"/>
    </location>
</feature>
<feature type="transmembrane region" description="Helical" evidence="7">
    <location>
        <begin position="169"/>
        <end position="190"/>
    </location>
</feature>
<reference evidence="10" key="1">
    <citation type="submission" date="2019-11" db="EMBL/GenBank/DDBJ databases">
        <authorList>
            <person name="Feng L."/>
        </authorList>
    </citation>
    <scope>NUCLEOTIDE SEQUENCE</scope>
    <source>
        <strain evidence="10">PclaraLFYP37</strain>
    </source>
</reference>
<dbReference type="Pfam" id="PF00005">
    <property type="entry name" value="ABC_tran"/>
    <property type="match status" value="1"/>
</dbReference>
<dbReference type="InterPro" id="IPR036640">
    <property type="entry name" value="ABC1_TM_sf"/>
</dbReference>
<dbReference type="PANTHER" id="PTHR43394">
    <property type="entry name" value="ATP-DEPENDENT PERMEASE MDL1, MITOCHONDRIAL"/>
    <property type="match status" value="1"/>
</dbReference>
<dbReference type="InterPro" id="IPR003593">
    <property type="entry name" value="AAA+_ATPase"/>
</dbReference>
<dbReference type="SMART" id="SM00382">
    <property type="entry name" value="AAA"/>
    <property type="match status" value="1"/>
</dbReference>
<dbReference type="PROSITE" id="PS50893">
    <property type="entry name" value="ABC_TRANSPORTER_2"/>
    <property type="match status" value="1"/>
</dbReference>
<feature type="transmembrane region" description="Helical" evidence="7">
    <location>
        <begin position="139"/>
        <end position="163"/>
    </location>
</feature>
<keyword evidence="2 7" id="KW-0812">Transmembrane</keyword>
<dbReference type="InterPro" id="IPR027417">
    <property type="entry name" value="P-loop_NTPase"/>
</dbReference>
<dbReference type="Gene3D" id="1.20.1560.10">
    <property type="entry name" value="ABC transporter type 1, transmembrane domain"/>
    <property type="match status" value="1"/>
</dbReference>
<dbReference type="InterPro" id="IPR011527">
    <property type="entry name" value="ABC1_TM_dom"/>
</dbReference>
<comment type="subcellular location">
    <subcellularLocation>
        <location evidence="1">Cell membrane</location>
        <topology evidence="1">Multi-pass membrane protein</topology>
    </subcellularLocation>
</comment>
<evidence type="ECO:0000256" key="2">
    <source>
        <dbReference type="ARBA" id="ARBA00022692"/>
    </source>
</evidence>
<evidence type="ECO:0000256" key="3">
    <source>
        <dbReference type="ARBA" id="ARBA00022741"/>
    </source>
</evidence>
<evidence type="ECO:0000256" key="7">
    <source>
        <dbReference type="SAM" id="Phobius"/>
    </source>
</evidence>
<organism evidence="10">
    <name type="scientific">Paraprevotella clara</name>
    <dbReference type="NCBI Taxonomy" id="454154"/>
    <lineage>
        <taxon>Bacteria</taxon>
        <taxon>Pseudomonadati</taxon>
        <taxon>Bacteroidota</taxon>
        <taxon>Bacteroidia</taxon>
        <taxon>Bacteroidales</taxon>
        <taxon>Prevotellaceae</taxon>
        <taxon>Paraprevotella</taxon>
    </lineage>
</organism>
<keyword evidence="10" id="KW-0378">Hydrolase</keyword>
<evidence type="ECO:0000313" key="10">
    <source>
        <dbReference type="EMBL" id="VYT71362.1"/>
    </source>
</evidence>
<dbReference type="Gene3D" id="3.40.50.300">
    <property type="entry name" value="P-loop containing nucleotide triphosphate hydrolases"/>
    <property type="match status" value="1"/>
</dbReference>
<feature type="transmembrane region" description="Helical" evidence="7">
    <location>
        <begin position="251"/>
        <end position="276"/>
    </location>
</feature>
<evidence type="ECO:0000256" key="4">
    <source>
        <dbReference type="ARBA" id="ARBA00022840"/>
    </source>
</evidence>
<dbReference type="GO" id="GO:0016887">
    <property type="term" value="F:ATP hydrolysis activity"/>
    <property type="evidence" value="ECO:0007669"/>
    <property type="project" value="InterPro"/>
</dbReference>
<keyword evidence="4 10" id="KW-0067">ATP-binding</keyword>
<dbReference type="GO" id="GO:0015421">
    <property type="term" value="F:ABC-type oligopeptide transporter activity"/>
    <property type="evidence" value="ECO:0007669"/>
    <property type="project" value="TreeGrafter"/>
</dbReference>
<dbReference type="RefSeq" id="WP_412443170.1">
    <property type="nucleotide sequence ID" value="NZ_CACRUT010000005.1"/>
</dbReference>
<dbReference type="PROSITE" id="PS50929">
    <property type="entry name" value="ABC_TM1F"/>
    <property type="match status" value="1"/>
</dbReference>
<dbReference type="GO" id="GO:0005886">
    <property type="term" value="C:plasma membrane"/>
    <property type="evidence" value="ECO:0007669"/>
    <property type="project" value="UniProtKB-SubCell"/>
</dbReference>
<gene>
    <name evidence="10" type="ORF">PCLFYP37_00934</name>
</gene>
<dbReference type="Pfam" id="PF00664">
    <property type="entry name" value="ABC_membrane"/>
    <property type="match status" value="1"/>
</dbReference>
<dbReference type="PANTHER" id="PTHR43394:SF1">
    <property type="entry name" value="ATP-BINDING CASSETTE SUB-FAMILY B MEMBER 10, MITOCHONDRIAL"/>
    <property type="match status" value="1"/>
</dbReference>
<proteinExistence type="predicted"/>
<evidence type="ECO:0000259" key="9">
    <source>
        <dbReference type="PROSITE" id="PS50929"/>
    </source>
</evidence>
<dbReference type="GO" id="GO:0005524">
    <property type="term" value="F:ATP binding"/>
    <property type="evidence" value="ECO:0007669"/>
    <property type="project" value="UniProtKB-KW"/>
</dbReference>
<keyword evidence="6 7" id="KW-0472">Membrane</keyword>
<sequence length="555" mass="62687">MLNAFRSSTSTYSTLRLLQWLWNILRHHRLQTGLNTLLGCSTVLLDFMFIAATKWTIDIATYKAPGSLSIAAALLIGILLSQLCIHFASRWVKAILGVKAQNHMQRFYFDRLLHSEWKDRNRRHSGDLLNRLERDVTDVVNAVTETAPSIIAVCIRLVGAFLFLYSMDASLACLTMAIIPLFMVLSKVYMKRMRKLTREIRNTDSRIQSILQETIQHQMVVQTLEQQSVMVQRLDNIQQDLRNQIKTRTRFSSISSSFLSAGFMGCYLVAFLWGAARLHEGTITYGMMIAFIQLVGQIQGPFRDMSRFIPIFVNAFTAGERLMQLEEIPLEKHPEEIRIGSPSGIRFHQVSYAYDKGGRHILQDFTYDFPPGSHTAVIGETGAGKTTLIRLMLSLIHPTAGKIILYDNHGRQSECHAGTRSNFTYVPQGNTLFSGTIRENLLLGNPYATDEEMQTALIHACADFVFQLPEGLDSRCGEQGTGLSEGQSQRIAIARALLRPSGILLFDEATSSLDTATEKRLWQNICNHYGDKTLIFVTHRMNIITSETRILKLSK</sequence>
<dbReference type="CDD" id="cd07346">
    <property type="entry name" value="ABC_6TM_exporters"/>
    <property type="match status" value="1"/>
</dbReference>
<accession>A0A6N2Z2F6</accession>
<keyword evidence="3" id="KW-0547">Nucleotide-binding</keyword>
<protein>
    <submittedName>
        <fullName evidence="10">Multidrug export ATP-binding/permease protein</fullName>
        <ecNumber evidence="10">3.6.3.-</ecNumber>
    </submittedName>
</protein>
<dbReference type="SUPFAM" id="SSF52540">
    <property type="entry name" value="P-loop containing nucleoside triphosphate hydrolases"/>
    <property type="match status" value="1"/>
</dbReference>
<dbReference type="SUPFAM" id="SSF90123">
    <property type="entry name" value="ABC transporter transmembrane region"/>
    <property type="match status" value="1"/>
</dbReference>
<dbReference type="EC" id="3.6.3.-" evidence="10"/>
<evidence type="ECO:0000256" key="5">
    <source>
        <dbReference type="ARBA" id="ARBA00022989"/>
    </source>
</evidence>
<evidence type="ECO:0000259" key="8">
    <source>
        <dbReference type="PROSITE" id="PS50893"/>
    </source>
</evidence>
<feature type="domain" description="ABC transmembrane type-1" evidence="9">
    <location>
        <begin position="36"/>
        <end position="314"/>
    </location>
</feature>
<feature type="transmembrane region" description="Helical" evidence="7">
    <location>
        <begin position="69"/>
        <end position="89"/>
    </location>
</feature>
<keyword evidence="5 7" id="KW-1133">Transmembrane helix</keyword>
<feature type="transmembrane region" description="Helical" evidence="7">
    <location>
        <begin position="36"/>
        <end position="57"/>
    </location>
</feature>
<name>A0A6N2Z2F6_9BACT</name>
<dbReference type="InterPro" id="IPR003439">
    <property type="entry name" value="ABC_transporter-like_ATP-bd"/>
</dbReference>
<evidence type="ECO:0000256" key="6">
    <source>
        <dbReference type="ARBA" id="ARBA00023136"/>
    </source>
</evidence>
<dbReference type="InterPro" id="IPR039421">
    <property type="entry name" value="Type_1_exporter"/>
</dbReference>
<dbReference type="AlphaFoldDB" id="A0A6N2Z2F6"/>
<evidence type="ECO:0000256" key="1">
    <source>
        <dbReference type="ARBA" id="ARBA00004651"/>
    </source>
</evidence>
<dbReference type="EMBL" id="CACRUT010000005">
    <property type="protein sequence ID" value="VYT71362.1"/>
    <property type="molecule type" value="Genomic_DNA"/>
</dbReference>